<keyword evidence="4 6" id="KW-1133">Transmembrane helix</keyword>
<dbReference type="InterPro" id="IPR047218">
    <property type="entry name" value="YocR/YhdH-like"/>
</dbReference>
<comment type="caution">
    <text evidence="7">The sequence shown here is derived from an EMBL/GenBank/DDBJ whole genome shotgun (WGS) entry which is preliminary data.</text>
</comment>
<dbReference type="PANTHER" id="PTHR42948:SF1">
    <property type="entry name" value="TRANSPORTER"/>
    <property type="match status" value="1"/>
</dbReference>
<evidence type="ECO:0000256" key="6">
    <source>
        <dbReference type="SAM" id="Phobius"/>
    </source>
</evidence>
<keyword evidence="3 6" id="KW-0812">Transmembrane</keyword>
<keyword evidence="5 6" id="KW-0472">Membrane</keyword>
<sequence length="451" mass="47742">MSTAQPSTARSVWSSRIGFILASAGSAVGLGAIWKFPYMAGTNGGSVFMLPYIFFTLTIGLALLIGEMAMGRRARGGAATAFPLLGGKRWGWLGLVSVATGYFVLAFYSVVGGWCVYYMAQAFIGNGAVTDPSTLKDAFGTFASSGTLPIICHAAFLTATAAVVMCGVEKGIERVSKVLMPLLFVLMLILIVRGLSLPGASEGLTFLFQWNPEAFTGEALLNAMGFAFFSLSVGSGSQMNYGSYLGRDVDIPKSTTWIVFLAIMSSILGGLMIMPAVFAFGLSPDAGPGLTFVTMPAVFGKLPLGDLFAVAFYVCLFVAALTSAISILEMSVQYLVDVWRLTRRQSVWATSTTLGILGILCALSFGPLADVTIFGKGFFDLFDYATSNIGMPLGCLGLAIVGGMVAWKDVKEELETGSRIGKTGLTFLRLIMVVLSPIVIVLVTFKAIGLF</sequence>
<feature type="transmembrane region" description="Helical" evidence="6">
    <location>
        <begin position="257"/>
        <end position="282"/>
    </location>
</feature>
<dbReference type="InterPro" id="IPR000175">
    <property type="entry name" value="Na/ntran_symport"/>
</dbReference>
<evidence type="ECO:0000313" key="8">
    <source>
        <dbReference type="Proteomes" id="UP000004956"/>
    </source>
</evidence>
<dbReference type="STRING" id="762967.HMPREF9440_01145"/>
<dbReference type="Pfam" id="PF00209">
    <property type="entry name" value="SNF"/>
    <property type="match status" value="2"/>
</dbReference>
<evidence type="ECO:0000256" key="5">
    <source>
        <dbReference type="ARBA" id="ARBA00023136"/>
    </source>
</evidence>
<evidence type="ECO:0000256" key="2">
    <source>
        <dbReference type="ARBA" id="ARBA00022448"/>
    </source>
</evidence>
<dbReference type="EMBL" id="AFBQ01000156">
    <property type="protein sequence ID" value="EHY31467.1"/>
    <property type="molecule type" value="Genomic_DNA"/>
</dbReference>
<gene>
    <name evidence="7" type="ORF">HMPREF9440_01145</name>
</gene>
<evidence type="ECO:0000256" key="4">
    <source>
        <dbReference type="ARBA" id="ARBA00022989"/>
    </source>
</evidence>
<reference evidence="7 8" key="1">
    <citation type="submission" date="2011-11" db="EMBL/GenBank/DDBJ databases">
        <authorList>
            <person name="Weinstock G."/>
            <person name="Sodergren E."/>
            <person name="Clifton S."/>
            <person name="Fulton L."/>
            <person name="Fulton B."/>
            <person name="Courtney L."/>
            <person name="Fronick C."/>
            <person name="Harrison M."/>
            <person name="Strong C."/>
            <person name="Farmer C."/>
            <person name="Delahaunty K."/>
            <person name="Markovic C."/>
            <person name="Hall O."/>
            <person name="Minx P."/>
            <person name="Tomlinson C."/>
            <person name="Mitreva M."/>
            <person name="Hou S."/>
            <person name="Chen J."/>
            <person name="Wollam A."/>
            <person name="Pepin K.H."/>
            <person name="Johnson M."/>
            <person name="Bhonagiri V."/>
            <person name="Zhang X."/>
            <person name="Suruliraj S."/>
            <person name="Warren W."/>
            <person name="Chinwalla A."/>
            <person name="Mardis E.R."/>
            <person name="Wilson R.K."/>
        </authorList>
    </citation>
    <scope>NUCLEOTIDE SEQUENCE [LARGE SCALE GENOMIC DNA]</scope>
    <source>
        <strain evidence="7 8">YIT 11816</strain>
    </source>
</reference>
<dbReference type="NCBIfam" id="NF037979">
    <property type="entry name" value="Na_transp"/>
    <property type="match status" value="1"/>
</dbReference>
<dbReference type="PANTHER" id="PTHR42948">
    <property type="entry name" value="TRANSPORTER"/>
    <property type="match status" value="1"/>
</dbReference>
<protein>
    <submittedName>
        <fullName evidence="7">Sodium:neurotransmitter symporter family protein</fullName>
    </submittedName>
</protein>
<comment type="subcellular location">
    <subcellularLocation>
        <location evidence="1">Membrane</location>
        <topology evidence="1">Multi-pass membrane protein</topology>
    </subcellularLocation>
</comment>
<dbReference type="PROSITE" id="PS50267">
    <property type="entry name" value="NA_NEUROTRAN_SYMP_3"/>
    <property type="match status" value="1"/>
</dbReference>
<feature type="transmembrane region" description="Helical" evidence="6">
    <location>
        <begin position="219"/>
        <end position="236"/>
    </location>
</feature>
<dbReference type="PATRIC" id="fig|762967.3.peg.905"/>
<evidence type="ECO:0000313" key="7">
    <source>
        <dbReference type="EMBL" id="EHY31467.1"/>
    </source>
</evidence>
<feature type="transmembrane region" description="Helical" evidence="6">
    <location>
        <begin position="12"/>
        <end position="34"/>
    </location>
</feature>
<feature type="transmembrane region" description="Helical" evidence="6">
    <location>
        <begin position="302"/>
        <end position="327"/>
    </location>
</feature>
<feature type="transmembrane region" description="Helical" evidence="6">
    <location>
        <begin position="389"/>
        <end position="407"/>
    </location>
</feature>
<name>H3KEI1_9BURK</name>
<keyword evidence="8" id="KW-1185">Reference proteome</keyword>
<organism evidence="7 8">
    <name type="scientific">Sutterella parvirubra YIT 11816</name>
    <dbReference type="NCBI Taxonomy" id="762967"/>
    <lineage>
        <taxon>Bacteria</taxon>
        <taxon>Pseudomonadati</taxon>
        <taxon>Pseudomonadota</taxon>
        <taxon>Betaproteobacteria</taxon>
        <taxon>Burkholderiales</taxon>
        <taxon>Sutterellaceae</taxon>
        <taxon>Sutterella</taxon>
    </lineage>
</organism>
<feature type="transmembrane region" description="Helical" evidence="6">
    <location>
        <begin position="139"/>
        <end position="166"/>
    </location>
</feature>
<dbReference type="GO" id="GO:0016020">
    <property type="term" value="C:membrane"/>
    <property type="evidence" value="ECO:0007669"/>
    <property type="project" value="UniProtKB-SubCell"/>
</dbReference>
<proteinExistence type="predicted"/>
<dbReference type="SUPFAM" id="SSF161070">
    <property type="entry name" value="SNF-like"/>
    <property type="match status" value="1"/>
</dbReference>
<dbReference type="Proteomes" id="UP000004956">
    <property type="component" value="Unassembled WGS sequence"/>
</dbReference>
<evidence type="ECO:0000256" key="3">
    <source>
        <dbReference type="ARBA" id="ARBA00022692"/>
    </source>
</evidence>
<dbReference type="PRINTS" id="PR00176">
    <property type="entry name" value="NANEUSMPORT"/>
</dbReference>
<feature type="transmembrane region" description="Helical" evidence="6">
    <location>
        <begin position="46"/>
        <end position="65"/>
    </location>
</feature>
<evidence type="ECO:0000256" key="1">
    <source>
        <dbReference type="ARBA" id="ARBA00004141"/>
    </source>
</evidence>
<feature type="transmembrane region" description="Helical" evidence="6">
    <location>
        <begin position="347"/>
        <end position="369"/>
    </location>
</feature>
<keyword evidence="2" id="KW-0813">Transport</keyword>
<dbReference type="RefSeq" id="WP_008541970.1">
    <property type="nucleotide sequence ID" value="NZ_JH604946.1"/>
</dbReference>
<dbReference type="AlphaFoldDB" id="H3KEI1"/>
<feature type="transmembrane region" description="Helical" evidence="6">
    <location>
        <begin position="178"/>
        <end position="199"/>
    </location>
</feature>
<dbReference type="HOGENOM" id="CLU_006855_3_4_4"/>
<dbReference type="CDD" id="cd10336">
    <property type="entry name" value="SLC6sbd_Tyt1-Like"/>
    <property type="match status" value="1"/>
</dbReference>
<dbReference type="InterPro" id="IPR037272">
    <property type="entry name" value="SNS_sf"/>
</dbReference>
<feature type="transmembrane region" description="Helical" evidence="6">
    <location>
        <begin position="427"/>
        <end position="448"/>
    </location>
</feature>
<feature type="transmembrane region" description="Helical" evidence="6">
    <location>
        <begin position="92"/>
        <end position="119"/>
    </location>
</feature>
<accession>H3KEI1</accession>
<dbReference type="OrthoDB" id="9762833at2"/>